<dbReference type="GO" id="GO:0016787">
    <property type="term" value="F:hydrolase activity"/>
    <property type="evidence" value="ECO:0007669"/>
    <property type="project" value="UniProtKB-KW"/>
</dbReference>
<keyword evidence="7" id="KW-0234">DNA repair</keyword>
<keyword evidence="6" id="KW-0238">DNA-binding</keyword>
<evidence type="ECO:0000256" key="7">
    <source>
        <dbReference type="ARBA" id="ARBA00023204"/>
    </source>
</evidence>
<keyword evidence="1" id="KW-0547">Nucleotide-binding</keyword>
<name>A0A7Z8Y3J1_9CAUL</name>
<organism evidence="10 11">
    <name type="scientific">Brevundimonas mediterranea</name>
    <dbReference type="NCBI Taxonomy" id="74329"/>
    <lineage>
        <taxon>Bacteria</taxon>
        <taxon>Pseudomonadati</taxon>
        <taxon>Pseudomonadota</taxon>
        <taxon>Alphaproteobacteria</taxon>
        <taxon>Caulobacterales</taxon>
        <taxon>Caulobacteraceae</taxon>
        <taxon>Brevundimonas</taxon>
    </lineage>
</organism>
<dbReference type="InterPro" id="IPR011545">
    <property type="entry name" value="DEAD/DEAH_box_helicase_dom"/>
</dbReference>
<accession>A0A7Z8Y3J1</accession>
<dbReference type="SUPFAM" id="SSF52540">
    <property type="entry name" value="P-loop containing nucleoside triphosphate hydrolases"/>
    <property type="match status" value="1"/>
</dbReference>
<evidence type="ECO:0000259" key="9">
    <source>
        <dbReference type="PROSITE" id="PS51194"/>
    </source>
</evidence>
<gene>
    <name evidence="10" type="primary">recG</name>
    <name evidence="10" type="ORF">BREV_BREV_01814</name>
</gene>
<evidence type="ECO:0000256" key="2">
    <source>
        <dbReference type="ARBA" id="ARBA00022763"/>
    </source>
</evidence>
<dbReference type="Pfam" id="PF00271">
    <property type="entry name" value="Helicase_C"/>
    <property type="match status" value="1"/>
</dbReference>
<keyword evidence="3" id="KW-0378">Hydrolase</keyword>
<dbReference type="Pfam" id="PF19833">
    <property type="entry name" value="RecG_dom3_C"/>
    <property type="match status" value="1"/>
</dbReference>
<comment type="caution">
    <text evidence="10">The sequence shown here is derived from an EMBL/GenBank/DDBJ whole genome shotgun (WGS) entry which is preliminary data.</text>
</comment>
<evidence type="ECO:0000313" key="10">
    <source>
        <dbReference type="EMBL" id="VDC50244.1"/>
    </source>
</evidence>
<dbReference type="InterPro" id="IPR001650">
    <property type="entry name" value="Helicase_C-like"/>
</dbReference>
<keyword evidence="11" id="KW-1185">Reference proteome</keyword>
<dbReference type="Pfam" id="PF00270">
    <property type="entry name" value="DEAD"/>
    <property type="match status" value="1"/>
</dbReference>
<dbReference type="PROSITE" id="PS51194">
    <property type="entry name" value="HELICASE_CTER"/>
    <property type="match status" value="1"/>
</dbReference>
<dbReference type="Proteomes" id="UP000289220">
    <property type="component" value="Unassembled WGS sequence"/>
</dbReference>
<dbReference type="InterPro" id="IPR027417">
    <property type="entry name" value="P-loop_NTPase"/>
</dbReference>
<dbReference type="PROSITE" id="PS51192">
    <property type="entry name" value="HELICASE_ATP_BIND_1"/>
    <property type="match status" value="1"/>
</dbReference>
<protein>
    <submittedName>
        <fullName evidence="10">ATP-dependent DNA helicase RecG</fullName>
    </submittedName>
</protein>
<evidence type="ECO:0000256" key="4">
    <source>
        <dbReference type="ARBA" id="ARBA00022806"/>
    </source>
</evidence>
<dbReference type="AlphaFoldDB" id="A0A7Z8Y3J1"/>
<evidence type="ECO:0000256" key="5">
    <source>
        <dbReference type="ARBA" id="ARBA00022840"/>
    </source>
</evidence>
<evidence type="ECO:0000256" key="1">
    <source>
        <dbReference type="ARBA" id="ARBA00022741"/>
    </source>
</evidence>
<dbReference type="GO" id="GO:0006281">
    <property type="term" value="P:DNA repair"/>
    <property type="evidence" value="ECO:0007669"/>
    <property type="project" value="UniProtKB-KW"/>
</dbReference>
<dbReference type="GO" id="GO:0005524">
    <property type="term" value="F:ATP binding"/>
    <property type="evidence" value="ECO:0007669"/>
    <property type="project" value="UniProtKB-KW"/>
</dbReference>
<feature type="domain" description="Helicase ATP-binding" evidence="8">
    <location>
        <begin position="1"/>
        <end position="159"/>
    </location>
</feature>
<sequence length="412" mass="43996">MGRLLQGDVGSGKTAVAALALADAASSGFQSALMAPTEILARQHYEKLGPLLEAAGVASVLLTGRDTNGQRREKLAALASGHAQVAIGTHALFQDAVRFDRLALAVIDEQHRFGVSERQRLQAKGDPRLGAVHLLTMSATPIPRTLELTQYGELEVSRLMEKPPGRTPVTTAVVPLARIGEVAARLKTALDAGAQAYWICPLVAESEAIDLAAAVDRADDLRRLLGVEVGLAHGQMPGAEREAVMADFADGRLPLLVATTVVEVGVDVPNASIMVIEHADRFGLAQLHQLRGRVGRGSKASSCILLYGGQDGALGETAKERLETLRRTEDGFVIAEEDFRLRGGGDPLGLKQSGFPAYRFADPIRHRSLMLAAADDARLILNRDPDLASERGQAVQVLEELFDWKGHKSGAD</sequence>
<dbReference type="EMBL" id="UXHF01000033">
    <property type="protein sequence ID" value="VDC50244.1"/>
    <property type="molecule type" value="Genomic_DNA"/>
</dbReference>
<keyword evidence="5" id="KW-0067">ATP-binding</keyword>
<keyword evidence="4 10" id="KW-0347">Helicase</keyword>
<dbReference type="GO" id="GO:0003677">
    <property type="term" value="F:DNA binding"/>
    <property type="evidence" value="ECO:0007669"/>
    <property type="project" value="UniProtKB-KW"/>
</dbReference>
<evidence type="ECO:0000256" key="3">
    <source>
        <dbReference type="ARBA" id="ARBA00022801"/>
    </source>
</evidence>
<feature type="domain" description="Helicase C-terminal" evidence="9">
    <location>
        <begin position="185"/>
        <end position="340"/>
    </location>
</feature>
<reference evidence="10 11" key="1">
    <citation type="submission" date="2018-11" db="EMBL/GenBank/DDBJ databases">
        <authorList>
            <person name="Peiro R."/>
            <person name="Begona"/>
            <person name="Cbmso G."/>
            <person name="Lopez M."/>
            <person name="Gonzalez S."/>
            <person name="Sacristan E."/>
            <person name="Castillo E."/>
        </authorList>
    </citation>
    <scope>NUCLEOTIDE SEQUENCE [LARGE SCALE GENOMIC DNA]</scope>
    <source>
        <strain evidence="10">Brev_genome</strain>
    </source>
</reference>
<dbReference type="SMART" id="SM00487">
    <property type="entry name" value="DEXDc"/>
    <property type="match status" value="1"/>
</dbReference>
<dbReference type="Gene3D" id="3.40.50.300">
    <property type="entry name" value="P-loop containing nucleotide triphosphate hydrolases"/>
    <property type="match status" value="2"/>
</dbReference>
<dbReference type="PANTHER" id="PTHR47964">
    <property type="entry name" value="ATP-DEPENDENT DNA HELICASE HOMOLOG RECG, CHLOROPLASTIC"/>
    <property type="match status" value="1"/>
</dbReference>
<evidence type="ECO:0000256" key="6">
    <source>
        <dbReference type="ARBA" id="ARBA00023125"/>
    </source>
</evidence>
<dbReference type="InterPro" id="IPR045562">
    <property type="entry name" value="RecG_dom3_C"/>
</dbReference>
<keyword evidence="2" id="KW-0227">DNA damage</keyword>
<evidence type="ECO:0000313" key="11">
    <source>
        <dbReference type="Proteomes" id="UP000289220"/>
    </source>
</evidence>
<dbReference type="InterPro" id="IPR047112">
    <property type="entry name" value="RecG/Mfd"/>
</dbReference>
<dbReference type="PANTHER" id="PTHR47964:SF1">
    <property type="entry name" value="ATP-DEPENDENT DNA HELICASE HOMOLOG RECG, CHLOROPLASTIC"/>
    <property type="match status" value="1"/>
</dbReference>
<dbReference type="SMART" id="SM00490">
    <property type="entry name" value="HELICc"/>
    <property type="match status" value="1"/>
</dbReference>
<proteinExistence type="predicted"/>
<evidence type="ECO:0000259" key="8">
    <source>
        <dbReference type="PROSITE" id="PS51192"/>
    </source>
</evidence>
<dbReference type="GO" id="GO:0003678">
    <property type="term" value="F:DNA helicase activity"/>
    <property type="evidence" value="ECO:0007669"/>
    <property type="project" value="TreeGrafter"/>
</dbReference>
<dbReference type="InterPro" id="IPR014001">
    <property type="entry name" value="Helicase_ATP-bd"/>
</dbReference>